<dbReference type="PANTHER" id="PTHR32089">
    <property type="entry name" value="METHYL-ACCEPTING CHEMOTAXIS PROTEIN MCPB"/>
    <property type="match status" value="1"/>
</dbReference>
<evidence type="ECO:0000313" key="7">
    <source>
        <dbReference type="EMBL" id="MFC0047215.1"/>
    </source>
</evidence>
<keyword evidence="5" id="KW-0472">Membrane</keyword>
<keyword evidence="8" id="KW-1185">Reference proteome</keyword>
<evidence type="ECO:0000256" key="4">
    <source>
        <dbReference type="SAM" id="MobiDB-lite"/>
    </source>
</evidence>
<feature type="region of interest" description="Disordered" evidence="4">
    <location>
        <begin position="357"/>
        <end position="377"/>
    </location>
</feature>
<dbReference type="Gene3D" id="1.10.287.950">
    <property type="entry name" value="Methyl-accepting chemotaxis protein"/>
    <property type="match status" value="1"/>
</dbReference>
<keyword evidence="5" id="KW-0812">Transmembrane</keyword>
<evidence type="ECO:0000259" key="6">
    <source>
        <dbReference type="PROSITE" id="PS50111"/>
    </source>
</evidence>
<dbReference type="EMBL" id="JBHLXP010000001">
    <property type="protein sequence ID" value="MFC0047215.1"/>
    <property type="molecule type" value="Genomic_DNA"/>
</dbReference>
<reference evidence="7 8" key="1">
    <citation type="submission" date="2024-09" db="EMBL/GenBank/DDBJ databases">
        <authorList>
            <person name="Sun Q."/>
            <person name="Mori K."/>
        </authorList>
    </citation>
    <scope>NUCLEOTIDE SEQUENCE [LARGE SCALE GENOMIC DNA]</scope>
    <source>
        <strain evidence="7 8">KCTC 23315</strain>
    </source>
</reference>
<dbReference type="SUPFAM" id="SSF58104">
    <property type="entry name" value="Methyl-accepting chemotaxis protein (MCP) signaling domain"/>
    <property type="match status" value="1"/>
</dbReference>
<evidence type="ECO:0000256" key="5">
    <source>
        <dbReference type="SAM" id="Phobius"/>
    </source>
</evidence>
<comment type="caution">
    <text evidence="7">The sequence shown here is derived from an EMBL/GenBank/DDBJ whole genome shotgun (WGS) entry which is preliminary data.</text>
</comment>
<protein>
    <submittedName>
        <fullName evidence="7">Methyl-accepting chemotaxis protein</fullName>
    </submittedName>
</protein>
<evidence type="ECO:0000256" key="2">
    <source>
        <dbReference type="ARBA" id="ARBA00023224"/>
    </source>
</evidence>
<feature type="transmembrane region" description="Helical" evidence="5">
    <location>
        <begin position="7"/>
        <end position="32"/>
    </location>
</feature>
<keyword evidence="2 3" id="KW-0807">Transducer</keyword>
<dbReference type="PANTHER" id="PTHR32089:SF41">
    <property type="entry name" value="METHYL-ACCEPTING CHEMOTAXIS PROTEIN"/>
    <property type="match status" value="1"/>
</dbReference>
<evidence type="ECO:0000256" key="1">
    <source>
        <dbReference type="ARBA" id="ARBA00004370"/>
    </source>
</evidence>
<gene>
    <name evidence="7" type="ORF">ACFFJP_02785</name>
</gene>
<dbReference type="RefSeq" id="WP_377240270.1">
    <property type="nucleotide sequence ID" value="NZ_JBHLXP010000001.1"/>
</dbReference>
<dbReference type="SMART" id="SM00283">
    <property type="entry name" value="MA"/>
    <property type="match status" value="1"/>
</dbReference>
<dbReference type="InterPro" id="IPR004089">
    <property type="entry name" value="MCPsignal_dom"/>
</dbReference>
<keyword evidence="5" id="KW-1133">Transmembrane helix</keyword>
<feature type="domain" description="Methyl-accepting transducer" evidence="6">
    <location>
        <begin position="109"/>
        <end position="305"/>
    </location>
</feature>
<dbReference type="Proteomes" id="UP001589813">
    <property type="component" value="Unassembled WGS sequence"/>
</dbReference>
<accession>A0ABV6BCI6</accession>
<comment type="subcellular location">
    <subcellularLocation>
        <location evidence="1">Membrane</location>
    </subcellularLocation>
</comment>
<dbReference type="PROSITE" id="PS50111">
    <property type="entry name" value="CHEMOTAXIS_TRANSDUC_2"/>
    <property type="match status" value="1"/>
</dbReference>
<dbReference type="Pfam" id="PF00015">
    <property type="entry name" value="MCPsignal"/>
    <property type="match status" value="1"/>
</dbReference>
<evidence type="ECO:0000256" key="3">
    <source>
        <dbReference type="PROSITE-ProRule" id="PRU00284"/>
    </source>
</evidence>
<proteinExistence type="predicted"/>
<name>A0ABV6BCI6_9GAMM</name>
<sequence length="377" mass="41212">MLLIHKIALIVSVLVAWILFLVDFELIALLLLSGCTAVLFWRLFTVNATAEPLADREPAPDLSRFVAHFAEYKRLLVDLLQQGQQNLQKIEQTQTDAVTTLSDSFLGLLESTQKQTEYIQALLRGGQSSTTGVSWMSEFAGSTAITLDRFVETTVSMSAASMDLVNKVDKVNNAVPDIMKALKDIDQIASQTNLLALNAAIEAARAGDAGRGFAVVADEVRALSNRSAGFSEQIQQKLRDIALQIEQLSVDIGKVASQDVTYVMASKKEVQAAFSQLVSKSAAETEIAKQLDEKAQALADSINQAIRGLQFGDINAQHLQFVSEDLSNIKQSLLKITDDNQLVNEINNARNLLSKHNERRANPVSSHSVQAGDIELF</sequence>
<organism evidence="7 8">
    <name type="scientific">Rheinheimera tilapiae</name>
    <dbReference type="NCBI Taxonomy" id="875043"/>
    <lineage>
        <taxon>Bacteria</taxon>
        <taxon>Pseudomonadati</taxon>
        <taxon>Pseudomonadota</taxon>
        <taxon>Gammaproteobacteria</taxon>
        <taxon>Chromatiales</taxon>
        <taxon>Chromatiaceae</taxon>
        <taxon>Rheinheimera</taxon>
    </lineage>
</organism>
<evidence type="ECO:0000313" key="8">
    <source>
        <dbReference type="Proteomes" id="UP001589813"/>
    </source>
</evidence>